<feature type="compositionally biased region" description="Polar residues" evidence="1">
    <location>
        <begin position="635"/>
        <end position="655"/>
    </location>
</feature>
<keyword evidence="2" id="KW-1133">Transmembrane helix</keyword>
<evidence type="ECO:0000256" key="1">
    <source>
        <dbReference type="SAM" id="MobiDB-lite"/>
    </source>
</evidence>
<feature type="compositionally biased region" description="Basic residues" evidence="1">
    <location>
        <begin position="670"/>
        <end position="683"/>
    </location>
</feature>
<dbReference type="OrthoDB" id="7492882at2759"/>
<feature type="transmembrane region" description="Helical" evidence="2">
    <location>
        <begin position="801"/>
        <end position="823"/>
    </location>
</feature>
<dbReference type="GeneID" id="105842323"/>
<evidence type="ECO:0000313" key="3">
    <source>
        <dbReference type="EnsemblMetazoa" id="XP_012550110.1"/>
    </source>
</evidence>
<feature type="transmembrane region" description="Helical" evidence="2">
    <location>
        <begin position="356"/>
        <end position="380"/>
    </location>
</feature>
<feature type="region of interest" description="Disordered" evidence="1">
    <location>
        <begin position="634"/>
        <end position="697"/>
    </location>
</feature>
<evidence type="ECO:0000256" key="2">
    <source>
        <dbReference type="SAM" id="Phobius"/>
    </source>
</evidence>
<keyword evidence="4" id="KW-1185">Reference proteome</keyword>
<evidence type="ECO:0000313" key="4">
    <source>
        <dbReference type="Proteomes" id="UP000005204"/>
    </source>
</evidence>
<dbReference type="Proteomes" id="UP000005204">
    <property type="component" value="Unassembled WGS sequence"/>
</dbReference>
<reference evidence="3" key="2">
    <citation type="submission" date="2022-06" db="UniProtKB">
        <authorList>
            <consortium name="EnsemblMetazoa"/>
        </authorList>
    </citation>
    <scope>IDENTIFICATION</scope>
    <source>
        <strain evidence="3">p50T (Dazao)</strain>
    </source>
</reference>
<dbReference type="AlphaFoldDB" id="A0A8R2GAS0"/>
<keyword evidence="2" id="KW-0812">Transmembrane</keyword>
<keyword evidence="2" id="KW-0472">Membrane</keyword>
<dbReference type="KEGG" id="bmor:105842323"/>
<organism evidence="3 4">
    <name type="scientific">Bombyx mori</name>
    <name type="common">Silk moth</name>
    <dbReference type="NCBI Taxonomy" id="7091"/>
    <lineage>
        <taxon>Eukaryota</taxon>
        <taxon>Metazoa</taxon>
        <taxon>Ecdysozoa</taxon>
        <taxon>Arthropoda</taxon>
        <taxon>Hexapoda</taxon>
        <taxon>Insecta</taxon>
        <taxon>Pterygota</taxon>
        <taxon>Neoptera</taxon>
        <taxon>Endopterygota</taxon>
        <taxon>Lepidoptera</taxon>
        <taxon>Glossata</taxon>
        <taxon>Ditrysia</taxon>
        <taxon>Bombycoidea</taxon>
        <taxon>Bombycidae</taxon>
        <taxon>Bombycinae</taxon>
        <taxon>Bombyx</taxon>
    </lineage>
</organism>
<accession>A0A8R2GAS0</accession>
<dbReference type="EnsemblMetazoa" id="XM_012694656.2">
    <property type="protein sequence ID" value="XP_012550110.1"/>
    <property type="gene ID" value="LOC105842323"/>
</dbReference>
<protein>
    <submittedName>
        <fullName evidence="3">Uncharacterized protein</fullName>
    </submittedName>
</protein>
<proteinExistence type="predicted"/>
<reference evidence="4" key="1">
    <citation type="journal article" date="2008" name="Insect Biochem. Mol. Biol.">
        <title>The genome of a lepidopteran model insect, the silkworm Bombyx mori.</title>
        <authorList>
            <consortium name="International Silkworm Genome Consortium"/>
        </authorList>
    </citation>
    <scope>NUCLEOTIDE SEQUENCE [LARGE SCALE GENOMIC DNA]</scope>
    <source>
        <strain evidence="4">p50T</strain>
    </source>
</reference>
<name>A0A8R2GAS0_BOMMO</name>
<sequence length="826" mass="95382">MDLHGLRILKFEKGVCESSNKLENIKIDKEDENKGSEKRTALDNGDKLENFGQRKHKKTKMKCKNLDKRKIKSDQVNNYFRSKTKNKRNKSFTGLHYMLQSLGNQLLSPEIKNEIEHRKKPKRKQSNQLAKIKDYTKDVKILFVNETSKLKDKAVKNKGKRRHREKETSIPIGCVDPNALYPCETNFATETKKCKQNFVKTRKRFQLKRPNETSRNRLDNAKFNKLRQTKSTSSSCNCRRPIHCNVIDFPECNKILSGRGSYPLYKNIDYQCKDQQVSASYHSPIIEKSIGEAAVGTSRSLCSKKVCTGPVFVPKFKKPCKSVRPDSSQKVHTKPLPLQILVEYNFQDRAKMVAKYFLFAIMFVLWFPCIVLMALCWLVTNPLRTHSQVAEKPKLLKKQPTSSIFQSILSLFLNCSTKAVDRFIYSGKIIASLVKINDQKTCIQQNQKRANNICSRPVFTQRPDPEKIYTLFYAKKRGWMVKPVRKDTTQRNANHSRFEQVFYELCACNGAKPCGFTEKSVKKRKVQNKSSLKKHLDCDCGQGNNLNKKVTIREPQNPTHSKALQQYPRSPILEKRPSCYNHQGERFGSQEFQRCPLSSKYPRMSNHHHNPVLSHSDPITNRNYLHANPLPPLKSRSTPHTKQCSISKPSVNSHKFGSEGVKSCHIPSRTAKRSRSKCSHSKTHLTNSSYRRSPPRNELSCHYYNPKSVGLIKNSPAKEHEKKVSFARKVFRRFKTSLHVINDIVEGADTQMWAHLKSDDMYAYTLRRKPCFWIYRSCPSAYPCFLTCHSFCGSICHTICYLFSLILWCPIVFCSYICCQVFCKSC</sequence>